<keyword evidence="4 5" id="KW-0539">Nucleus</keyword>
<evidence type="ECO:0000256" key="4">
    <source>
        <dbReference type="ARBA" id="ARBA00023242"/>
    </source>
</evidence>
<dbReference type="Proteomes" id="UP000030653">
    <property type="component" value="Unassembled WGS sequence"/>
</dbReference>
<evidence type="ECO:0000256" key="3">
    <source>
        <dbReference type="ARBA" id="ARBA00022737"/>
    </source>
</evidence>
<dbReference type="GO" id="GO:0005634">
    <property type="term" value="C:nucleus"/>
    <property type="evidence" value="ECO:0007669"/>
    <property type="project" value="UniProtKB-SubCell"/>
</dbReference>
<comment type="similarity">
    <text evidence="2 5">Belongs to the MET18/MMS19 family.</text>
</comment>
<evidence type="ECO:0000313" key="9">
    <source>
        <dbReference type="Proteomes" id="UP000030653"/>
    </source>
</evidence>
<name>M5GC41_DACPD</name>
<dbReference type="Pfam" id="PF12460">
    <property type="entry name" value="MMS19_C"/>
    <property type="match status" value="1"/>
</dbReference>
<keyword evidence="9" id="KW-1185">Reference proteome</keyword>
<dbReference type="GO" id="GO:0051604">
    <property type="term" value="P:protein maturation"/>
    <property type="evidence" value="ECO:0007669"/>
    <property type="project" value="UniProtKB-UniRule"/>
</dbReference>
<evidence type="ECO:0000259" key="7">
    <source>
        <dbReference type="Pfam" id="PF14500"/>
    </source>
</evidence>
<keyword evidence="5" id="KW-0234">DNA repair</keyword>
<dbReference type="GO" id="GO:0006281">
    <property type="term" value="P:DNA repair"/>
    <property type="evidence" value="ECO:0007669"/>
    <property type="project" value="UniProtKB-UniRule"/>
</dbReference>
<comment type="function">
    <text evidence="5">Key component of the cytosolic iron-sulfur protein assembly (CIA) complex, a multiprotein complex that mediates the incorporation of iron-sulfur cluster into apoproteins specifically involved in DNA metabolism and genomic integrity. In the CIA complex, MMS19 acts as an adapter between early-acting CIA components and a subset of cellular target iron-sulfur proteins.</text>
</comment>
<dbReference type="OMA" id="FSFMPEF"/>
<dbReference type="Gene3D" id="1.25.10.10">
    <property type="entry name" value="Leucine-rich Repeat Variant"/>
    <property type="match status" value="2"/>
</dbReference>
<dbReference type="InterPro" id="IPR029240">
    <property type="entry name" value="MMS19_N"/>
</dbReference>
<keyword evidence="5" id="KW-0227">DNA damage</keyword>
<evidence type="ECO:0000313" key="8">
    <source>
        <dbReference type="EMBL" id="EJU03657.1"/>
    </source>
</evidence>
<organism evidence="8 9">
    <name type="scientific">Dacryopinax primogenitus (strain DJM 731)</name>
    <name type="common">Brown rot fungus</name>
    <dbReference type="NCBI Taxonomy" id="1858805"/>
    <lineage>
        <taxon>Eukaryota</taxon>
        <taxon>Fungi</taxon>
        <taxon>Dikarya</taxon>
        <taxon>Basidiomycota</taxon>
        <taxon>Agaricomycotina</taxon>
        <taxon>Dacrymycetes</taxon>
        <taxon>Dacrymycetales</taxon>
        <taxon>Dacrymycetaceae</taxon>
        <taxon>Dacryopinax</taxon>
    </lineage>
</organism>
<gene>
    <name evidence="8" type="ORF">DACRYDRAFT_77340</name>
</gene>
<evidence type="ECO:0000256" key="1">
    <source>
        <dbReference type="ARBA" id="ARBA00004123"/>
    </source>
</evidence>
<dbReference type="InterPro" id="IPR011989">
    <property type="entry name" value="ARM-like"/>
</dbReference>
<dbReference type="GO" id="GO:0097361">
    <property type="term" value="C:cytosolic [4Fe-4S] assembly targeting complex"/>
    <property type="evidence" value="ECO:0007669"/>
    <property type="project" value="UniProtKB-UniRule"/>
</dbReference>
<protein>
    <recommendedName>
        <fullName evidence="5">MMS19 nucleotide excision repair protein</fullName>
    </recommendedName>
</protein>
<evidence type="ECO:0000256" key="2">
    <source>
        <dbReference type="ARBA" id="ARBA00009340"/>
    </source>
</evidence>
<dbReference type="GeneID" id="63691325"/>
<proteinExistence type="inferred from homology"/>
<dbReference type="OrthoDB" id="342900at2759"/>
<dbReference type="Pfam" id="PF14500">
    <property type="entry name" value="MMS19_N"/>
    <property type="match status" value="1"/>
</dbReference>
<dbReference type="SUPFAM" id="SSF48371">
    <property type="entry name" value="ARM repeat"/>
    <property type="match status" value="2"/>
</dbReference>
<dbReference type="GO" id="GO:0016226">
    <property type="term" value="P:iron-sulfur cluster assembly"/>
    <property type="evidence" value="ECO:0007669"/>
    <property type="project" value="UniProtKB-UniRule"/>
</dbReference>
<evidence type="ECO:0000259" key="6">
    <source>
        <dbReference type="Pfam" id="PF12460"/>
    </source>
</evidence>
<comment type="subcellular location">
    <subcellularLocation>
        <location evidence="1 5">Nucleus</location>
    </subcellularLocation>
</comment>
<dbReference type="STRING" id="1858805.M5GC41"/>
<dbReference type="AlphaFoldDB" id="M5GC41"/>
<feature type="domain" description="MMS19 C-terminal" evidence="6">
    <location>
        <begin position="536"/>
        <end position="991"/>
    </location>
</feature>
<dbReference type="InterPro" id="IPR016024">
    <property type="entry name" value="ARM-type_fold"/>
</dbReference>
<feature type="domain" description="MMS19 N-terminal" evidence="7">
    <location>
        <begin position="41"/>
        <end position="301"/>
    </location>
</feature>
<dbReference type="InterPro" id="IPR039920">
    <property type="entry name" value="MMS19"/>
</dbReference>
<dbReference type="HOGENOM" id="CLU_005943_1_0_1"/>
<dbReference type="PANTHER" id="PTHR12891:SF0">
    <property type="entry name" value="MMS19 NUCLEOTIDE EXCISION REPAIR PROTEIN HOMOLOG"/>
    <property type="match status" value="1"/>
</dbReference>
<reference evidence="8 9" key="1">
    <citation type="journal article" date="2012" name="Science">
        <title>The Paleozoic origin of enzymatic lignin decomposition reconstructed from 31 fungal genomes.</title>
        <authorList>
            <person name="Floudas D."/>
            <person name="Binder M."/>
            <person name="Riley R."/>
            <person name="Barry K."/>
            <person name="Blanchette R.A."/>
            <person name="Henrissat B."/>
            <person name="Martinez A.T."/>
            <person name="Otillar R."/>
            <person name="Spatafora J.W."/>
            <person name="Yadav J.S."/>
            <person name="Aerts A."/>
            <person name="Benoit I."/>
            <person name="Boyd A."/>
            <person name="Carlson A."/>
            <person name="Copeland A."/>
            <person name="Coutinho P.M."/>
            <person name="de Vries R.P."/>
            <person name="Ferreira P."/>
            <person name="Findley K."/>
            <person name="Foster B."/>
            <person name="Gaskell J."/>
            <person name="Glotzer D."/>
            <person name="Gorecki P."/>
            <person name="Heitman J."/>
            <person name="Hesse C."/>
            <person name="Hori C."/>
            <person name="Igarashi K."/>
            <person name="Jurgens J.A."/>
            <person name="Kallen N."/>
            <person name="Kersten P."/>
            <person name="Kohler A."/>
            <person name="Kuees U."/>
            <person name="Kumar T.K.A."/>
            <person name="Kuo A."/>
            <person name="LaButti K."/>
            <person name="Larrondo L.F."/>
            <person name="Lindquist E."/>
            <person name="Ling A."/>
            <person name="Lombard V."/>
            <person name="Lucas S."/>
            <person name="Lundell T."/>
            <person name="Martin R."/>
            <person name="McLaughlin D.J."/>
            <person name="Morgenstern I."/>
            <person name="Morin E."/>
            <person name="Murat C."/>
            <person name="Nagy L.G."/>
            <person name="Nolan M."/>
            <person name="Ohm R.A."/>
            <person name="Patyshakuliyeva A."/>
            <person name="Rokas A."/>
            <person name="Ruiz-Duenas F.J."/>
            <person name="Sabat G."/>
            <person name="Salamov A."/>
            <person name="Samejima M."/>
            <person name="Schmutz J."/>
            <person name="Slot J.C."/>
            <person name="St John F."/>
            <person name="Stenlid J."/>
            <person name="Sun H."/>
            <person name="Sun S."/>
            <person name="Syed K."/>
            <person name="Tsang A."/>
            <person name="Wiebenga A."/>
            <person name="Young D."/>
            <person name="Pisabarro A."/>
            <person name="Eastwood D.C."/>
            <person name="Martin F."/>
            <person name="Cullen D."/>
            <person name="Grigoriev I.V."/>
            <person name="Hibbett D.S."/>
        </authorList>
    </citation>
    <scope>NUCLEOTIDE SEQUENCE [LARGE SCALE GENOMIC DNA]</scope>
    <source>
        <strain evidence="8 9">DJM-731 SS1</strain>
    </source>
</reference>
<dbReference type="PANTHER" id="PTHR12891">
    <property type="entry name" value="DNA REPAIR/TRANSCRIPTION PROTEIN MET18/MMS19"/>
    <property type="match status" value="1"/>
</dbReference>
<dbReference type="InterPro" id="IPR024687">
    <property type="entry name" value="MMS19_C"/>
</dbReference>
<dbReference type="RefSeq" id="XP_040630551.1">
    <property type="nucleotide sequence ID" value="XM_040776263.1"/>
</dbReference>
<keyword evidence="3" id="KW-0677">Repeat</keyword>
<dbReference type="EMBL" id="JH795859">
    <property type="protein sequence ID" value="EJU03657.1"/>
    <property type="molecule type" value="Genomic_DNA"/>
</dbReference>
<sequence>MSTEVSMERLVRTYLAANGDEDVQEVVSAIESGSSTVLLLVRALGEPLTSTEDAVRTRGLNLLSEVLTRIPKEKLSEQATRVLTKFYIDKLEDLHVIVPALKGILSLESFSHFGDEEAVKVFEALVQNIKMRAHVQATRFIVFMIIDALLKHRRDALKSLGNVFIGGYIELANGEKDPRNLLQAFSIDRVILTEFETKSKIDDLFDITFCYFPISWKPPAGDPYGISTDDLRNALRQCLSATSLFGPLAMPTFLEKLSATVGAAKIDTLQSMTACFPIYGQTALQPFAQKTWDALRMEIFQPLNDETQDYSLKTLISFIQTSYPSTDAQLDGIAVEITKECIGLLKEPERDQAKHAIKTLGALLESSPAVAKHACGQSLDTLLRLFRDPSAGSARGAVMDAITGLLSSLMRAAADGLYDVSEVLASKKDELVSCFVSSIRSSSLRQNALNAILEITQIAGLITTEEITFMCQACTEILLEESSQETQETLLQVLKQFSRNAPKALEETCLPLLFAQLPDEAPALEADEKREHYWRILSALQSLCLEPVLFQVLVVRLVTKLDIICSLKLDDSPEALIEVSAAYSHAILETLRKTIQSKIHAKHNDFAKYLDQLVPRLFSIFLRAALSPSSVRQIPCNTILILDASNIVNLLTQTASSTEQARFVTSLFHAYFNGTYTQIAYDAVRIPKDVPFTPFATDASSKSKDLVPILCGAIIGLRKEVDLSIDIPTAMVKRFAEWCLSTADSALQRDAVLRALSTLINKRLEDITPFMNETLPSYGNDVLLNPTVSLPRRLVCLELWVWVGRALLVRSDDSIRTLVDDLFDLFPDSNIAYDAALAIGRISQGGVDVLTKENHATIRFLHMQKFFNLLIPTLITGAKDTSVPDTTRQTLYLAALAAVVINIPHAVLSQVLPSILPLLFRCLQLSDAGLRANVAEVFAAIAADDVLASTSLTEHSPSLIKALLANSVPVAGEPTSVRLRVAALKSLAAIPAAIRYDVLHPLKPTVISQLGKAVDDHKRSVRKEAVEARAKWYRYHG</sequence>
<accession>M5GC41</accession>
<evidence type="ECO:0000256" key="5">
    <source>
        <dbReference type="RuleBase" id="RU367072"/>
    </source>
</evidence>